<dbReference type="AlphaFoldDB" id="L9KV42"/>
<name>L9KV42_TUPCH</name>
<sequence length="258" mass="27512">MKHSGVTYQMGQICMIDLDKTLEQQHPSDVSISEPPSVPGFVFILRDPTPPAEERAARAGSPGTRTRRALWPVRDHTCAREYSPAPLIPGARVGRRLRRRRLSPRLPRGLGIRLSAAAQAAVAFAGKRCSEVTRAPGFGRAASPWSSARGWSFAGPLTPAACVAVLFLLFPARYPSDTRDPRLCHTTRRPAAPEPAATVSAAAAAAGREIVTAMVRAAPARALGAASASASAPSSPPRPRSFCRKSSQREAAHGLERE</sequence>
<reference evidence="3" key="2">
    <citation type="journal article" date="2013" name="Nat. Commun.">
        <title>Genome of the Chinese tree shrew.</title>
        <authorList>
            <person name="Fan Y."/>
            <person name="Huang Z.Y."/>
            <person name="Cao C.C."/>
            <person name="Chen C.S."/>
            <person name="Chen Y.X."/>
            <person name="Fan D.D."/>
            <person name="He J."/>
            <person name="Hou H.L."/>
            <person name="Hu L."/>
            <person name="Hu X.T."/>
            <person name="Jiang X.T."/>
            <person name="Lai R."/>
            <person name="Lang Y.S."/>
            <person name="Liang B."/>
            <person name="Liao S.G."/>
            <person name="Mu D."/>
            <person name="Ma Y.Y."/>
            <person name="Niu Y.Y."/>
            <person name="Sun X.Q."/>
            <person name="Xia J.Q."/>
            <person name="Xiao J."/>
            <person name="Xiong Z.Q."/>
            <person name="Xu L."/>
            <person name="Yang L."/>
            <person name="Zhang Y."/>
            <person name="Zhao W."/>
            <person name="Zhao X.D."/>
            <person name="Zheng Y.T."/>
            <person name="Zhou J.M."/>
            <person name="Zhu Y.B."/>
            <person name="Zhang G.J."/>
            <person name="Wang J."/>
            <person name="Yao Y.G."/>
        </authorList>
    </citation>
    <scope>NUCLEOTIDE SEQUENCE [LARGE SCALE GENOMIC DNA]</scope>
</reference>
<evidence type="ECO:0000313" key="3">
    <source>
        <dbReference type="Proteomes" id="UP000011518"/>
    </source>
</evidence>
<evidence type="ECO:0000313" key="2">
    <source>
        <dbReference type="EMBL" id="ELW66681.1"/>
    </source>
</evidence>
<proteinExistence type="predicted"/>
<dbReference type="EMBL" id="KB320639">
    <property type="protein sequence ID" value="ELW66681.1"/>
    <property type="molecule type" value="Genomic_DNA"/>
</dbReference>
<protein>
    <submittedName>
        <fullName evidence="2">Uncharacterized protein</fullName>
    </submittedName>
</protein>
<keyword evidence="3" id="KW-1185">Reference proteome</keyword>
<feature type="region of interest" description="Disordered" evidence="1">
    <location>
        <begin position="225"/>
        <end position="258"/>
    </location>
</feature>
<feature type="compositionally biased region" description="Basic and acidic residues" evidence="1">
    <location>
        <begin position="247"/>
        <end position="258"/>
    </location>
</feature>
<organism evidence="2 3">
    <name type="scientific">Tupaia chinensis</name>
    <name type="common">Chinese tree shrew</name>
    <name type="synonym">Tupaia belangeri chinensis</name>
    <dbReference type="NCBI Taxonomy" id="246437"/>
    <lineage>
        <taxon>Eukaryota</taxon>
        <taxon>Metazoa</taxon>
        <taxon>Chordata</taxon>
        <taxon>Craniata</taxon>
        <taxon>Vertebrata</taxon>
        <taxon>Euteleostomi</taxon>
        <taxon>Mammalia</taxon>
        <taxon>Eutheria</taxon>
        <taxon>Euarchontoglires</taxon>
        <taxon>Scandentia</taxon>
        <taxon>Tupaiidae</taxon>
        <taxon>Tupaia</taxon>
    </lineage>
</organism>
<evidence type="ECO:0000256" key="1">
    <source>
        <dbReference type="SAM" id="MobiDB-lite"/>
    </source>
</evidence>
<accession>L9KV42</accession>
<gene>
    <name evidence="2" type="ORF">TREES_T100006472</name>
</gene>
<dbReference type="Proteomes" id="UP000011518">
    <property type="component" value="Unassembled WGS sequence"/>
</dbReference>
<dbReference type="InParanoid" id="L9KV42"/>
<reference evidence="3" key="1">
    <citation type="submission" date="2012-07" db="EMBL/GenBank/DDBJ databases">
        <title>Genome of the Chinese tree shrew, a rising model animal genetically related to primates.</title>
        <authorList>
            <person name="Zhang G."/>
            <person name="Fan Y."/>
            <person name="Yao Y."/>
            <person name="Huang Z."/>
        </authorList>
    </citation>
    <scope>NUCLEOTIDE SEQUENCE [LARGE SCALE GENOMIC DNA]</scope>
</reference>